<evidence type="ECO:0000256" key="1">
    <source>
        <dbReference type="ARBA" id="ARBA00001936"/>
    </source>
</evidence>
<evidence type="ECO:0000256" key="4">
    <source>
        <dbReference type="ARBA" id="ARBA00004496"/>
    </source>
</evidence>
<accession>A0A8J2S2V7</accession>
<evidence type="ECO:0000256" key="2">
    <source>
        <dbReference type="ARBA" id="ARBA00001946"/>
    </source>
</evidence>
<dbReference type="Gene3D" id="1.10.510.10">
    <property type="entry name" value="Transferase(Phosphotransferase) domain 1"/>
    <property type="match status" value="1"/>
</dbReference>
<evidence type="ECO:0000256" key="16">
    <source>
        <dbReference type="ARBA" id="ARBA00022840"/>
    </source>
</evidence>
<evidence type="ECO:0000256" key="7">
    <source>
        <dbReference type="ARBA" id="ARBA00022490"/>
    </source>
</evidence>
<keyword evidence="27" id="KW-1185">Reference proteome</keyword>
<feature type="region of interest" description="Disordered" evidence="24">
    <location>
        <begin position="366"/>
        <end position="404"/>
    </location>
</feature>
<comment type="catalytic activity">
    <reaction evidence="21">
        <text>L-threonyl-[protein] + ATP = O-phospho-L-threonyl-[protein] + ADP + H(+)</text>
        <dbReference type="Rhea" id="RHEA:46608"/>
        <dbReference type="Rhea" id="RHEA-COMP:11060"/>
        <dbReference type="Rhea" id="RHEA-COMP:11605"/>
        <dbReference type="ChEBI" id="CHEBI:15378"/>
        <dbReference type="ChEBI" id="CHEBI:30013"/>
        <dbReference type="ChEBI" id="CHEBI:30616"/>
        <dbReference type="ChEBI" id="CHEBI:61977"/>
        <dbReference type="ChEBI" id="CHEBI:456216"/>
        <dbReference type="EC" id="2.7.11.1"/>
    </reaction>
</comment>
<comment type="catalytic activity">
    <reaction evidence="22">
        <text>L-seryl-[protein] + ATP = O-phospho-L-seryl-[protein] + ADP + H(+)</text>
        <dbReference type="Rhea" id="RHEA:17989"/>
        <dbReference type="Rhea" id="RHEA-COMP:9863"/>
        <dbReference type="Rhea" id="RHEA-COMP:11604"/>
        <dbReference type="ChEBI" id="CHEBI:15378"/>
        <dbReference type="ChEBI" id="CHEBI:29999"/>
        <dbReference type="ChEBI" id="CHEBI:30616"/>
        <dbReference type="ChEBI" id="CHEBI:83421"/>
        <dbReference type="ChEBI" id="CHEBI:456216"/>
        <dbReference type="EC" id="2.7.11.1"/>
    </reaction>
</comment>
<reference evidence="26" key="1">
    <citation type="submission" date="2021-11" db="EMBL/GenBank/DDBJ databases">
        <authorList>
            <person name="Schell T."/>
        </authorList>
    </citation>
    <scope>NUCLEOTIDE SEQUENCE</scope>
    <source>
        <strain evidence="26">M5</strain>
    </source>
</reference>
<dbReference type="SUPFAM" id="SSF56112">
    <property type="entry name" value="Protein kinase-like (PK-like)"/>
    <property type="match status" value="1"/>
</dbReference>
<name>A0A8J2S2V7_9CRUS</name>
<comment type="cofactor">
    <cofactor evidence="2">
        <name>Mg(2+)</name>
        <dbReference type="ChEBI" id="CHEBI:18420"/>
    </cofactor>
</comment>
<dbReference type="Gene3D" id="3.30.200.20">
    <property type="entry name" value="Phosphorylase Kinase, domain 1"/>
    <property type="match status" value="1"/>
</dbReference>
<evidence type="ECO:0000256" key="24">
    <source>
        <dbReference type="SAM" id="MobiDB-lite"/>
    </source>
</evidence>
<dbReference type="GO" id="GO:0004674">
    <property type="term" value="F:protein serine/threonine kinase activity"/>
    <property type="evidence" value="ECO:0007669"/>
    <property type="project" value="UniProtKB-KW"/>
</dbReference>
<keyword evidence="16" id="KW-0067">ATP-binding</keyword>
<evidence type="ECO:0000256" key="3">
    <source>
        <dbReference type="ARBA" id="ARBA00004123"/>
    </source>
</evidence>
<evidence type="ECO:0000256" key="11">
    <source>
        <dbReference type="ARBA" id="ARBA00022703"/>
    </source>
</evidence>
<dbReference type="InterPro" id="IPR039154">
    <property type="entry name" value="LKB1_c"/>
</dbReference>
<comment type="caution">
    <text evidence="26">The sequence shown here is derived from an EMBL/GenBank/DDBJ whole genome shotgun (WGS) entry which is preliminary data.</text>
</comment>
<evidence type="ECO:0000313" key="26">
    <source>
        <dbReference type="EMBL" id="CAH0108307.1"/>
    </source>
</evidence>
<evidence type="ECO:0000256" key="15">
    <source>
        <dbReference type="ARBA" id="ARBA00022777"/>
    </source>
</evidence>
<evidence type="ECO:0000256" key="13">
    <source>
        <dbReference type="ARBA" id="ARBA00022741"/>
    </source>
</evidence>
<keyword evidence="20" id="KW-0131">Cell cycle</keyword>
<proteinExistence type="inferred from homology"/>
<keyword evidence="7" id="KW-0963">Cytoplasm</keyword>
<dbReference type="FunFam" id="3.30.200.20:FF:000235">
    <property type="entry name" value="serine/threonine-protein kinase STK11"/>
    <property type="match status" value="1"/>
</dbReference>
<keyword evidence="15" id="KW-0418">Kinase</keyword>
<dbReference type="GO" id="GO:0042593">
    <property type="term" value="P:glucose homeostasis"/>
    <property type="evidence" value="ECO:0007669"/>
    <property type="project" value="InterPro"/>
</dbReference>
<dbReference type="GO" id="GO:0001558">
    <property type="term" value="P:regulation of cell growth"/>
    <property type="evidence" value="ECO:0007669"/>
    <property type="project" value="InterPro"/>
</dbReference>
<feature type="domain" description="Protein kinase" evidence="25">
    <location>
        <begin position="42"/>
        <end position="302"/>
    </location>
</feature>
<evidence type="ECO:0000313" key="27">
    <source>
        <dbReference type="Proteomes" id="UP000789390"/>
    </source>
</evidence>
<keyword evidence="10" id="KW-0808">Transferase</keyword>
<dbReference type="Proteomes" id="UP000789390">
    <property type="component" value="Unassembled WGS sequence"/>
</dbReference>
<dbReference type="SMART" id="SM00220">
    <property type="entry name" value="S_TKc"/>
    <property type="match status" value="1"/>
</dbReference>
<keyword evidence="17" id="KW-0460">Magnesium</keyword>
<dbReference type="EC" id="2.7.11.1" evidence="6"/>
<dbReference type="PANTHER" id="PTHR24346">
    <property type="entry name" value="MAP/MICROTUBULE AFFINITY-REGULATING KINASE"/>
    <property type="match status" value="1"/>
</dbReference>
<evidence type="ECO:0000256" key="14">
    <source>
        <dbReference type="ARBA" id="ARBA00022763"/>
    </source>
</evidence>
<evidence type="ECO:0000256" key="23">
    <source>
        <dbReference type="ARBA" id="ARBA00068788"/>
    </source>
</evidence>
<evidence type="ECO:0000256" key="18">
    <source>
        <dbReference type="ARBA" id="ARBA00023211"/>
    </source>
</evidence>
<comment type="cofactor">
    <cofactor evidence="1">
        <name>Mn(2+)</name>
        <dbReference type="ChEBI" id="CHEBI:29035"/>
    </cofactor>
</comment>
<evidence type="ECO:0000256" key="10">
    <source>
        <dbReference type="ARBA" id="ARBA00022679"/>
    </source>
</evidence>
<dbReference type="PROSITE" id="PS50011">
    <property type="entry name" value="PROTEIN_KINASE_DOM"/>
    <property type="match status" value="1"/>
</dbReference>
<keyword evidence="18" id="KW-0464">Manganese</keyword>
<dbReference type="GO" id="GO:0035556">
    <property type="term" value="P:intracellular signal transduction"/>
    <property type="evidence" value="ECO:0007669"/>
    <property type="project" value="TreeGrafter"/>
</dbReference>
<dbReference type="InterPro" id="IPR000719">
    <property type="entry name" value="Prot_kinase_dom"/>
</dbReference>
<dbReference type="GO" id="GO:0030010">
    <property type="term" value="P:establishment of cell polarity"/>
    <property type="evidence" value="ECO:0007669"/>
    <property type="project" value="InterPro"/>
</dbReference>
<evidence type="ECO:0000256" key="22">
    <source>
        <dbReference type="ARBA" id="ARBA00048679"/>
    </source>
</evidence>
<comment type="subcellular location">
    <subcellularLocation>
        <location evidence="4">Cytoplasm</location>
    </subcellularLocation>
    <subcellularLocation>
        <location evidence="3">Nucleus</location>
    </subcellularLocation>
</comment>
<dbReference type="EMBL" id="CAKKLH010000282">
    <property type="protein sequence ID" value="CAH0108307.1"/>
    <property type="molecule type" value="Genomic_DNA"/>
</dbReference>
<dbReference type="GO" id="GO:0046872">
    <property type="term" value="F:metal ion binding"/>
    <property type="evidence" value="ECO:0007669"/>
    <property type="project" value="UniProtKB-KW"/>
</dbReference>
<keyword evidence="12" id="KW-0479">Metal-binding</keyword>
<comment type="similarity">
    <text evidence="5">Belongs to the protein kinase superfamily. CAMK Ser/Thr protein kinase family. LKB1 subfamily.</text>
</comment>
<keyword evidence="13" id="KW-0547">Nucleotide-binding</keyword>
<dbReference type="InterPro" id="IPR008271">
    <property type="entry name" value="Ser/Thr_kinase_AS"/>
</dbReference>
<dbReference type="PROSITE" id="PS00108">
    <property type="entry name" value="PROTEIN_KINASE_ST"/>
    <property type="match status" value="1"/>
</dbReference>
<protein>
    <recommendedName>
        <fullName evidence="23">Serine/threonine-protein kinase STK11</fullName>
        <ecNumber evidence="6">2.7.11.1</ecNumber>
    </recommendedName>
</protein>
<evidence type="ECO:0000256" key="6">
    <source>
        <dbReference type="ARBA" id="ARBA00012513"/>
    </source>
</evidence>
<dbReference type="Pfam" id="PF00069">
    <property type="entry name" value="Pkinase"/>
    <property type="match status" value="1"/>
</dbReference>
<dbReference type="FunFam" id="1.10.510.10:FF:000245">
    <property type="entry name" value="serine/threonine-protein kinase STK11"/>
    <property type="match status" value="1"/>
</dbReference>
<dbReference type="GO" id="GO:0005634">
    <property type="term" value="C:nucleus"/>
    <property type="evidence" value="ECO:0007669"/>
    <property type="project" value="UniProtKB-SubCell"/>
</dbReference>
<evidence type="ECO:0000256" key="12">
    <source>
        <dbReference type="ARBA" id="ARBA00022723"/>
    </source>
</evidence>
<evidence type="ECO:0000256" key="5">
    <source>
        <dbReference type="ARBA" id="ARBA00009985"/>
    </source>
</evidence>
<evidence type="ECO:0000256" key="9">
    <source>
        <dbReference type="ARBA" id="ARBA00022553"/>
    </source>
</evidence>
<dbReference type="InterPro" id="IPR011009">
    <property type="entry name" value="Kinase-like_dom_sf"/>
</dbReference>
<keyword evidence="8" id="KW-0723">Serine/threonine-protein kinase</keyword>
<dbReference type="GO" id="GO:0006915">
    <property type="term" value="P:apoptotic process"/>
    <property type="evidence" value="ECO:0007669"/>
    <property type="project" value="UniProtKB-KW"/>
</dbReference>
<evidence type="ECO:0000256" key="20">
    <source>
        <dbReference type="ARBA" id="ARBA00023306"/>
    </source>
</evidence>
<dbReference type="GO" id="GO:0006974">
    <property type="term" value="P:DNA damage response"/>
    <property type="evidence" value="ECO:0007669"/>
    <property type="project" value="UniProtKB-KW"/>
</dbReference>
<dbReference type="GO" id="GO:0005524">
    <property type="term" value="F:ATP binding"/>
    <property type="evidence" value="ECO:0007669"/>
    <property type="project" value="UniProtKB-KW"/>
</dbReference>
<dbReference type="GO" id="GO:0005737">
    <property type="term" value="C:cytoplasm"/>
    <property type="evidence" value="ECO:0007669"/>
    <property type="project" value="UniProtKB-SubCell"/>
</dbReference>
<keyword evidence="9" id="KW-0597">Phosphoprotein</keyword>
<evidence type="ECO:0000256" key="21">
    <source>
        <dbReference type="ARBA" id="ARBA00047899"/>
    </source>
</evidence>
<dbReference type="PANTHER" id="PTHR24346:SF94">
    <property type="entry name" value="NON-SPECIFIC SERINE_THREONINE PROTEIN KINASE"/>
    <property type="match status" value="1"/>
</dbReference>
<dbReference type="AlphaFoldDB" id="A0A8J2S2V7"/>
<dbReference type="OrthoDB" id="3821113at2759"/>
<evidence type="ECO:0000256" key="19">
    <source>
        <dbReference type="ARBA" id="ARBA00023242"/>
    </source>
</evidence>
<keyword evidence="14" id="KW-0227">DNA damage</keyword>
<evidence type="ECO:0000256" key="17">
    <source>
        <dbReference type="ARBA" id="ARBA00022842"/>
    </source>
</evidence>
<organism evidence="26 27">
    <name type="scientific">Daphnia galeata</name>
    <dbReference type="NCBI Taxonomy" id="27404"/>
    <lineage>
        <taxon>Eukaryota</taxon>
        <taxon>Metazoa</taxon>
        <taxon>Ecdysozoa</taxon>
        <taxon>Arthropoda</taxon>
        <taxon>Crustacea</taxon>
        <taxon>Branchiopoda</taxon>
        <taxon>Diplostraca</taxon>
        <taxon>Cladocera</taxon>
        <taxon>Anomopoda</taxon>
        <taxon>Daphniidae</taxon>
        <taxon>Daphnia</taxon>
    </lineage>
</organism>
<dbReference type="GO" id="GO:0030295">
    <property type="term" value="F:protein kinase activator activity"/>
    <property type="evidence" value="ECO:0007669"/>
    <property type="project" value="InterPro"/>
</dbReference>
<evidence type="ECO:0000256" key="8">
    <source>
        <dbReference type="ARBA" id="ARBA00022527"/>
    </source>
</evidence>
<dbReference type="CDD" id="cd14119">
    <property type="entry name" value="STKc_LKB1"/>
    <property type="match status" value="1"/>
</dbReference>
<feature type="compositionally biased region" description="Polar residues" evidence="24">
    <location>
        <begin position="373"/>
        <end position="382"/>
    </location>
</feature>
<keyword evidence="19" id="KW-0539">Nucleus</keyword>
<evidence type="ECO:0000259" key="25">
    <source>
        <dbReference type="PROSITE" id="PS50011"/>
    </source>
</evidence>
<gene>
    <name evidence="26" type="ORF">DGAL_LOCUS11678</name>
</gene>
<keyword evidence="11" id="KW-0053">Apoptosis</keyword>
<sequence length="419" mass="48088">MEKMDDPFNLEDDGLMPFIHRISSEQIIYKSKKNQCKFIGKYVMGDLLGEGSYGKVKEVLDTETLCRKAVKILKRRKLRRIPNGEQNVEREIKLLQMLNHKNVIRLYEVMHNEEKQKMYLIFEYCVSGLQELIDSTPLKKFPIWQAHGYFCQLIDGLEYLHSQGIIHKDIKPSNLLLTTDGMLKISDLGVAEALDMFAVDDLCQTSQGSPAFQPPEIANGLDSFPGFKVDVWSSGVTLFNIATGKYPFEGDNIFKLFEKIGEGVFEIPEEVDELLGDLLKGMLHKDPYLRFSLPEVQHHGWFIKRHPRNEPSVRIPPLRGDESRNMTVLKYLESHHGNNSDEDDCSDSHYFTEHDLTAQRLQQELQQHMQQQNSRSAPSSPGTVAAAVGASSTDTRRSRRRDRWRGTFRIRKLSACKQS</sequence>